<keyword evidence="3" id="KW-1185">Reference proteome</keyword>
<evidence type="ECO:0000256" key="1">
    <source>
        <dbReference type="SAM" id="MobiDB-lite"/>
    </source>
</evidence>
<evidence type="ECO:0000313" key="2">
    <source>
        <dbReference type="EMBL" id="UWX56478.1"/>
    </source>
</evidence>
<sequence length="87" mass="9383">MSVNENTAQGASEFPKLWLTRATEKLFSVIPADATSSVNMLSRPTLVRPTLPDTLAPPMIGTILPSGPKPIRRLKNRSTSPGLPTEN</sequence>
<proteinExistence type="predicted"/>
<feature type="region of interest" description="Disordered" evidence="1">
    <location>
        <begin position="58"/>
        <end position="87"/>
    </location>
</feature>
<protein>
    <submittedName>
        <fullName evidence="2">Uncharacterized protein</fullName>
    </submittedName>
</protein>
<dbReference type="EMBL" id="CP104205">
    <property type="protein sequence ID" value="UWX56478.1"/>
    <property type="molecule type" value="Genomic_DNA"/>
</dbReference>
<dbReference type="RefSeq" id="WP_260575113.1">
    <property type="nucleotide sequence ID" value="NZ_CP104205.1"/>
</dbReference>
<organism evidence="2 3">
    <name type="scientific">Maribacter litopenaei</name>
    <dbReference type="NCBI Taxonomy" id="2976127"/>
    <lineage>
        <taxon>Bacteria</taxon>
        <taxon>Pseudomonadati</taxon>
        <taxon>Bacteroidota</taxon>
        <taxon>Flavobacteriia</taxon>
        <taxon>Flavobacteriales</taxon>
        <taxon>Flavobacteriaceae</taxon>
        <taxon>Maribacter</taxon>
    </lineage>
</organism>
<accession>A0ABY5YC90</accession>
<gene>
    <name evidence="2" type="ORF">NYZ99_09985</name>
</gene>
<feature type="compositionally biased region" description="Polar residues" evidence="1">
    <location>
        <begin position="77"/>
        <end position="87"/>
    </location>
</feature>
<evidence type="ECO:0000313" key="3">
    <source>
        <dbReference type="Proteomes" id="UP001059209"/>
    </source>
</evidence>
<name>A0ABY5YC90_9FLAO</name>
<reference evidence="2" key="1">
    <citation type="submission" date="2022-09" db="EMBL/GenBank/DDBJ databases">
        <title>Maribacter litopenaei sp. nov., isolated from the intestinal tract of the Pacific White Shrimp, Litopenaeus vannamei.</title>
        <authorList>
            <person name="Kim S.Y."/>
            <person name="Hwang C.Y."/>
        </authorList>
    </citation>
    <scope>NUCLEOTIDE SEQUENCE</scope>
    <source>
        <strain evidence="2">HL-LV01</strain>
    </source>
</reference>
<dbReference type="Proteomes" id="UP001059209">
    <property type="component" value="Chromosome"/>
</dbReference>